<dbReference type="Pfam" id="PF02618">
    <property type="entry name" value="YceG"/>
    <property type="match status" value="1"/>
</dbReference>
<protein>
    <recommendedName>
        <fullName evidence="7">Endolytic murein transglycosylase</fullName>
        <ecNumber evidence="7">4.2.2.29</ecNumber>
    </recommendedName>
    <alternativeName>
        <fullName evidence="7">Peptidoglycan lytic transglycosylase</fullName>
    </alternativeName>
    <alternativeName>
        <fullName evidence="7">Peptidoglycan polymerization terminase</fullName>
    </alternativeName>
</protein>
<gene>
    <name evidence="8" type="primary">rpiA</name>
    <name evidence="7" type="synonym">mltG</name>
    <name evidence="8" type="ORF">RS24_00545</name>
</gene>
<dbReference type="Gene3D" id="3.30.1490.480">
    <property type="entry name" value="Endolytic murein transglycosylase"/>
    <property type="match status" value="1"/>
</dbReference>
<dbReference type="GO" id="GO:0005886">
    <property type="term" value="C:plasma membrane"/>
    <property type="evidence" value="ECO:0007669"/>
    <property type="project" value="UniProtKB-SubCell"/>
</dbReference>
<dbReference type="RefSeq" id="WP_021776593.1">
    <property type="nucleotide sequence ID" value="NZ_AWXE01000001.1"/>
</dbReference>
<keyword evidence="8" id="KW-0413">Isomerase</keyword>
<organism evidence="8 9">
    <name type="scientific">Candidatus Micropelagius thuwalensis</name>
    <dbReference type="NCBI Taxonomy" id="1397666"/>
    <lineage>
        <taxon>Bacteria</taxon>
        <taxon>Pseudomonadati</taxon>
        <taxon>Pseudomonadota</taxon>
        <taxon>Alphaproteobacteria</taxon>
        <taxon>PS1 clade</taxon>
        <taxon>Candidatus Micropelagius</taxon>
    </lineage>
</organism>
<dbReference type="GO" id="GO:0071555">
    <property type="term" value="P:cell wall organization"/>
    <property type="evidence" value="ECO:0007669"/>
    <property type="project" value="UniProtKB-KW"/>
</dbReference>
<evidence type="ECO:0000313" key="8">
    <source>
        <dbReference type="EMBL" id="ERL47575.1"/>
    </source>
</evidence>
<keyword evidence="4 7" id="KW-0472">Membrane</keyword>
<dbReference type="GO" id="GO:0016853">
    <property type="term" value="F:isomerase activity"/>
    <property type="evidence" value="ECO:0007669"/>
    <property type="project" value="UniProtKB-KW"/>
</dbReference>
<dbReference type="eggNOG" id="COG1559">
    <property type="taxonomic scope" value="Bacteria"/>
</dbReference>
<keyword evidence="9" id="KW-1185">Reference proteome</keyword>
<comment type="caution">
    <text evidence="8">The sequence shown here is derived from an EMBL/GenBank/DDBJ whole genome shotgun (WGS) entry which is preliminary data.</text>
</comment>
<dbReference type="Proteomes" id="UP000016762">
    <property type="component" value="Unassembled WGS sequence"/>
</dbReference>
<name>U2WVJ9_9PROT</name>
<evidence type="ECO:0000256" key="2">
    <source>
        <dbReference type="ARBA" id="ARBA00022692"/>
    </source>
</evidence>
<keyword evidence="5 7" id="KW-0456">Lyase</keyword>
<dbReference type="NCBIfam" id="TIGR00247">
    <property type="entry name" value="endolytic transglycosylase MltG"/>
    <property type="match status" value="1"/>
</dbReference>
<accession>U2WVJ9</accession>
<evidence type="ECO:0000256" key="4">
    <source>
        <dbReference type="ARBA" id="ARBA00023136"/>
    </source>
</evidence>
<dbReference type="PANTHER" id="PTHR30518">
    <property type="entry name" value="ENDOLYTIC MUREIN TRANSGLYCOSYLASE"/>
    <property type="match status" value="1"/>
</dbReference>
<reference evidence="8 9" key="1">
    <citation type="journal article" date="2014" name="FEMS Microbiol. Ecol.">
        <title>Genomic differentiation among two strains of the PS1 clade isolated from geographically separated marine habitats.</title>
        <authorList>
            <person name="Jimenez-Infante F."/>
            <person name="Ngugi D.K."/>
            <person name="Alam I."/>
            <person name="Rashid M."/>
            <person name="Baalawi W."/>
            <person name="Kamau A.A."/>
            <person name="Bajic V.B."/>
            <person name="Stingl U."/>
        </authorList>
    </citation>
    <scope>NUCLEOTIDE SEQUENCE [LARGE SCALE GENOMIC DNA]</scope>
    <source>
        <strain evidence="8 9">RS24</strain>
    </source>
</reference>
<comment type="catalytic activity">
    <reaction evidence="7">
        <text>a peptidoglycan chain = a peptidoglycan chain with N-acetyl-1,6-anhydromuramyl-[peptide] at the reducing end + a peptidoglycan chain with N-acetylglucosamine at the non-reducing end.</text>
        <dbReference type="EC" id="4.2.2.29"/>
    </reaction>
</comment>
<dbReference type="EC" id="4.2.2.29" evidence="7"/>
<evidence type="ECO:0000256" key="3">
    <source>
        <dbReference type="ARBA" id="ARBA00022989"/>
    </source>
</evidence>
<comment type="similarity">
    <text evidence="7">Belongs to the transglycosylase MltG family.</text>
</comment>
<keyword evidence="1 7" id="KW-1003">Cell membrane</keyword>
<comment type="function">
    <text evidence="7">Functions as a peptidoglycan terminase that cleaves nascent peptidoglycan strands endolytically to terminate their elongation.</text>
</comment>
<keyword evidence="6 7" id="KW-0961">Cell wall biogenesis/degradation</keyword>
<dbReference type="GO" id="GO:0009252">
    <property type="term" value="P:peptidoglycan biosynthetic process"/>
    <property type="evidence" value="ECO:0007669"/>
    <property type="project" value="UniProtKB-UniRule"/>
</dbReference>
<dbReference type="PANTHER" id="PTHR30518:SF2">
    <property type="entry name" value="ENDOLYTIC MUREIN TRANSGLYCOSYLASE"/>
    <property type="match status" value="1"/>
</dbReference>
<feature type="transmembrane region" description="Helical" evidence="7">
    <location>
        <begin position="25"/>
        <end position="47"/>
    </location>
</feature>
<dbReference type="HAMAP" id="MF_02065">
    <property type="entry name" value="MltG"/>
    <property type="match status" value="1"/>
</dbReference>
<keyword evidence="2 7" id="KW-0812">Transmembrane</keyword>
<feature type="site" description="Important for catalytic activity" evidence="7">
    <location>
        <position position="218"/>
    </location>
</feature>
<dbReference type="OrthoDB" id="9814591at2"/>
<dbReference type="STRING" id="1397666.RS24_00545"/>
<evidence type="ECO:0000313" key="9">
    <source>
        <dbReference type="Proteomes" id="UP000016762"/>
    </source>
</evidence>
<keyword evidence="7" id="KW-0997">Cell inner membrane</keyword>
<evidence type="ECO:0000256" key="5">
    <source>
        <dbReference type="ARBA" id="ARBA00023239"/>
    </source>
</evidence>
<evidence type="ECO:0000256" key="6">
    <source>
        <dbReference type="ARBA" id="ARBA00023316"/>
    </source>
</evidence>
<dbReference type="Gene3D" id="3.30.160.60">
    <property type="entry name" value="Classic Zinc Finger"/>
    <property type="match status" value="1"/>
</dbReference>
<evidence type="ECO:0000256" key="7">
    <source>
        <dbReference type="HAMAP-Rule" id="MF_02065"/>
    </source>
</evidence>
<dbReference type="EMBL" id="AWXE01000001">
    <property type="protein sequence ID" value="ERL47575.1"/>
    <property type="molecule type" value="Genomic_DNA"/>
</dbReference>
<keyword evidence="3 7" id="KW-1133">Transmembrane helix</keyword>
<evidence type="ECO:0000256" key="1">
    <source>
        <dbReference type="ARBA" id="ARBA00022475"/>
    </source>
</evidence>
<dbReference type="PATRIC" id="fig|1397666.3.peg.485"/>
<proteinExistence type="inferred from homology"/>
<dbReference type="GO" id="GO:0008932">
    <property type="term" value="F:lytic endotransglycosylase activity"/>
    <property type="evidence" value="ECO:0007669"/>
    <property type="project" value="UniProtKB-UniRule"/>
</dbReference>
<dbReference type="InterPro" id="IPR003770">
    <property type="entry name" value="MLTG-like"/>
</dbReference>
<dbReference type="AlphaFoldDB" id="U2WVJ9"/>
<sequence>MPGDTESVPPQTKSKSAIFLTRLKTILSAGIITAFILGVAIGALFFLPFQNDKDTVFTIETGSPLPLIAQRLKNEGLISNQYVFRLGVILFGNAAQLKAGEFSISLRSSMYRIMHVLTEGQAVLHSVTIPEGLSNVQIYSLLAKTPLLNGDITRMPPEGSLLPETYYFPRGGSRDALILQMEKAMRQTLDQLWDNRAPNLPLQNQDEALVLASIVEKETGVAAERALVASVFINRLNKNMRLQSDPTIIYGLKKGQVLGRPIRKSEIKMPTAYNTYVIRGLPPTPIANPGRHALAATLNPAKTDYLYFVADGTGGHVFAKTLSAHNKNVENWRRMRARQ</sequence>
<comment type="subcellular location">
    <subcellularLocation>
        <location evidence="7">Cell inner membrane</location>
        <topology evidence="7">Single-pass membrane protein</topology>
    </subcellularLocation>
</comment>
<dbReference type="CDD" id="cd08010">
    <property type="entry name" value="MltG_like"/>
    <property type="match status" value="1"/>
</dbReference>